<dbReference type="InterPro" id="IPR051917">
    <property type="entry name" value="Transposase-Integrase"/>
</dbReference>
<dbReference type="SUPFAM" id="SSF53098">
    <property type="entry name" value="Ribonuclease H-like"/>
    <property type="match status" value="1"/>
</dbReference>
<dbReference type="KEGG" id="lala:AB8B28_04370"/>
<name>A0AB39V6K4_9FUSO</name>
<reference evidence="1" key="1">
    <citation type="submission" date="2024-07" db="EMBL/GenBank/DDBJ databases">
        <authorList>
            <person name="Li X.-J."/>
            <person name="Wang X."/>
        </authorList>
    </citation>
    <scope>NUCLEOTIDE SEQUENCE</scope>
    <source>
        <strain evidence="1">HSP-536</strain>
    </source>
</reference>
<dbReference type="GO" id="GO:0004803">
    <property type="term" value="F:transposase activity"/>
    <property type="evidence" value="ECO:0007669"/>
    <property type="project" value="TreeGrafter"/>
</dbReference>
<dbReference type="RefSeq" id="WP_369717039.1">
    <property type="nucleotide sequence ID" value="NZ_CP165647.1"/>
</dbReference>
<protein>
    <submittedName>
        <fullName evidence="1">Transposase</fullName>
    </submittedName>
</protein>
<evidence type="ECO:0000313" key="1">
    <source>
        <dbReference type="EMBL" id="XDU63091.1"/>
    </source>
</evidence>
<dbReference type="AlphaFoldDB" id="A0AB39V6K4"/>
<accession>A0AB39V6K4</accession>
<dbReference type="GO" id="GO:0032196">
    <property type="term" value="P:transposition"/>
    <property type="evidence" value="ECO:0007669"/>
    <property type="project" value="TreeGrafter"/>
</dbReference>
<dbReference type="InterPro" id="IPR012337">
    <property type="entry name" value="RNaseH-like_sf"/>
</dbReference>
<dbReference type="GO" id="GO:0005829">
    <property type="term" value="C:cytosol"/>
    <property type="evidence" value="ECO:0007669"/>
    <property type="project" value="TreeGrafter"/>
</dbReference>
<sequence>MGHKHFTINERNQLDVLLKTEKTGIDFYFSDSYCCSWQRNCNENSNGFLREFYPKKTGISNIETEKPIRILMLINSRPRKRLNYTAPLEKFLNEIGFKKLVKYCNLYNQKS</sequence>
<proteinExistence type="predicted"/>
<gene>
    <name evidence="1" type="ORF">AB8B28_04370</name>
</gene>
<dbReference type="PANTHER" id="PTHR10948">
    <property type="entry name" value="TRANSPOSASE"/>
    <property type="match status" value="1"/>
</dbReference>
<dbReference type="PANTHER" id="PTHR10948:SF23">
    <property type="entry name" value="TRANSPOSASE INSI FOR INSERTION SEQUENCE ELEMENT IS30A-RELATED"/>
    <property type="match status" value="1"/>
</dbReference>
<organism evidence="1">
    <name type="scientific">Leptotrichia alba</name>
    <dbReference type="NCBI Taxonomy" id="3239304"/>
    <lineage>
        <taxon>Bacteria</taxon>
        <taxon>Fusobacteriati</taxon>
        <taxon>Fusobacteriota</taxon>
        <taxon>Fusobacteriia</taxon>
        <taxon>Fusobacteriales</taxon>
        <taxon>Leptotrichiaceae</taxon>
        <taxon>Leptotrichia</taxon>
    </lineage>
</organism>
<dbReference type="EMBL" id="CP165647">
    <property type="protein sequence ID" value="XDU63091.1"/>
    <property type="molecule type" value="Genomic_DNA"/>
</dbReference>